<dbReference type="PANTHER" id="PTHR11236">
    <property type="entry name" value="AMINOBENZOATE/ANTHRANILATE SYNTHASE"/>
    <property type="match status" value="1"/>
</dbReference>
<dbReference type="GO" id="GO:0046820">
    <property type="term" value="F:4-amino-4-deoxychorismate synthase activity"/>
    <property type="evidence" value="ECO:0007669"/>
    <property type="project" value="TreeGrafter"/>
</dbReference>
<dbReference type="Proteomes" id="UP000194432">
    <property type="component" value="Chromosome 1"/>
</dbReference>
<dbReference type="InterPro" id="IPR043131">
    <property type="entry name" value="BCAT-like_N"/>
</dbReference>
<dbReference type="SUPFAM" id="SSF56752">
    <property type="entry name" value="D-aminoacid aminotransferase-like PLP-dependent enzymes"/>
    <property type="match status" value="1"/>
</dbReference>
<reference evidence="2 3" key="1">
    <citation type="submission" date="2017-05" db="EMBL/GenBank/DDBJ databases">
        <title>Polyphasic characterization of four soil-derived phenanthrene-degrading Acidovorax strains and proposal of Acidovorax phenanthrenivorans sp. nov.</title>
        <authorList>
            <person name="Singleton D.R."/>
            <person name="Lee J."/>
            <person name="Dickey A.N."/>
            <person name="Stroud A."/>
            <person name="Scholl E.H."/>
            <person name="Wright F.A."/>
            <person name="Aitken M.D."/>
        </authorList>
    </citation>
    <scope>NUCLEOTIDE SEQUENCE [LARGE SCALE GENOMIC DNA]</scope>
    <source>
        <strain evidence="2">NA3</strain>
    </source>
</reference>
<dbReference type="InterPro" id="IPR001544">
    <property type="entry name" value="Aminotrans_IV"/>
</dbReference>
<keyword evidence="2" id="KW-0808">Transferase</keyword>
<dbReference type="Pfam" id="PF01063">
    <property type="entry name" value="Aminotran_4"/>
    <property type="match status" value="1"/>
</dbReference>
<dbReference type="PRINTS" id="PR00095">
    <property type="entry name" value="ANTSNTHASEI"/>
</dbReference>
<dbReference type="InterPro" id="IPR005801">
    <property type="entry name" value="ADC_synthase"/>
</dbReference>
<dbReference type="InterPro" id="IPR036038">
    <property type="entry name" value="Aminotransferase-like"/>
</dbReference>
<dbReference type="PANTHER" id="PTHR11236:SF50">
    <property type="entry name" value="AMINODEOXYCHORISMATE SYNTHASE COMPONENT 1"/>
    <property type="match status" value="1"/>
</dbReference>
<sequence>MPRVLWLPSILFSKLFALILHALEAHLVPTALIDFADPNDPGAPRLRHAFGTPRALLVAREPAQVRAVLDAVQAAAEGGAWCIGALRYEAAPAFDAALQTHPADGPLAWFAIHDEALPWPGAEPPPQDAPTLNWHHLPGRAQFDAALAAIHQAIARGEYYQVNYTEQTVATVQGGGPQSVRALFAALQRAQPGGYAAFLDMGDEQVLSVSPELFFDWHSGPGGGEAGHILTRPMKGTAPRGASPAQDAAHAAALRASPKERAENVMIVDLLRNDLSRIAEPFSVRVPRLFHTEALPAVWQMTSDVQARTRPGTSLSEVFAALFPCGSVTGAPKVRAMQAIHALEPGPRGIYCGAIGVVRPDDRGGVRATFNVPIRTVELRDGQARCGIGSGITSGATADAEWSEWRHKRAFVERASAPFDLLETLALVDGQFRHRAEHLARLEGAAVHFNVPFDAAAVQTSLQALADSHPTGAWRVRLLLDGRGQPRAEAFALQPTPEPVRLQLARRPLSEAHGEFVRYKTTRRAHYAALAPTTPGVFDTVLWNEAGEITETTFGSIAMLLDGRWVTPPLACGLLPGVGRAVALREGRLTEAVVRVQDLPRVQAWAFVNSLRGWLAAELVP</sequence>
<keyword evidence="3" id="KW-1185">Reference proteome</keyword>
<keyword evidence="2" id="KW-0032">Aminotransferase</keyword>
<name>A0A240U0R4_9BURK</name>
<feature type="domain" description="Chorismate-utilising enzyme C-terminal" evidence="1">
    <location>
        <begin position="141"/>
        <end position="408"/>
    </location>
</feature>
<organism evidence="2 3">
    <name type="scientific">Acidovorax carolinensis</name>
    <dbReference type="NCBI Taxonomy" id="553814"/>
    <lineage>
        <taxon>Bacteria</taxon>
        <taxon>Pseudomonadati</taxon>
        <taxon>Pseudomonadota</taxon>
        <taxon>Betaproteobacteria</taxon>
        <taxon>Burkholderiales</taxon>
        <taxon>Comamonadaceae</taxon>
        <taxon>Acidovorax</taxon>
    </lineage>
</organism>
<evidence type="ECO:0000313" key="3">
    <source>
        <dbReference type="Proteomes" id="UP000194432"/>
    </source>
</evidence>
<dbReference type="Gene3D" id="3.60.120.10">
    <property type="entry name" value="Anthranilate synthase"/>
    <property type="match status" value="1"/>
</dbReference>
<dbReference type="InterPro" id="IPR015890">
    <property type="entry name" value="Chorismate_C"/>
</dbReference>
<dbReference type="InterPro" id="IPR043132">
    <property type="entry name" value="BCAT-like_C"/>
</dbReference>
<dbReference type="Pfam" id="PF00425">
    <property type="entry name" value="Chorismate_bind"/>
    <property type="match status" value="1"/>
</dbReference>
<protein>
    <submittedName>
        <fullName evidence="2">Bifunctional aminodeoxychorismate synthase component I/aminotransferase</fullName>
    </submittedName>
</protein>
<dbReference type="Gene3D" id="3.20.10.10">
    <property type="entry name" value="D-amino Acid Aminotransferase, subunit A, domain 2"/>
    <property type="match status" value="1"/>
</dbReference>
<accession>A0A240U0R4</accession>
<dbReference type="SUPFAM" id="SSF56322">
    <property type="entry name" value="ADC synthase"/>
    <property type="match status" value="1"/>
</dbReference>
<dbReference type="GO" id="GO:0000162">
    <property type="term" value="P:L-tryptophan biosynthetic process"/>
    <property type="evidence" value="ECO:0007669"/>
    <property type="project" value="TreeGrafter"/>
</dbReference>
<dbReference type="KEGG" id="acin:CBP34_04145"/>
<proteinExistence type="predicted"/>
<dbReference type="AlphaFoldDB" id="A0A240U0R4"/>
<dbReference type="Gene3D" id="3.30.470.10">
    <property type="match status" value="1"/>
</dbReference>
<dbReference type="EMBL" id="CP021361">
    <property type="protein sequence ID" value="ART51014.1"/>
    <property type="molecule type" value="Genomic_DNA"/>
</dbReference>
<gene>
    <name evidence="2" type="ORF">CBP34_04145</name>
</gene>
<evidence type="ECO:0000313" key="2">
    <source>
        <dbReference type="EMBL" id="ART51014.1"/>
    </source>
</evidence>
<evidence type="ECO:0000259" key="1">
    <source>
        <dbReference type="Pfam" id="PF00425"/>
    </source>
</evidence>
<dbReference type="InterPro" id="IPR019999">
    <property type="entry name" value="Anth_synth_I-like"/>
</dbReference>